<evidence type="ECO:0000256" key="1">
    <source>
        <dbReference type="SAM" id="MobiDB-lite"/>
    </source>
</evidence>
<protein>
    <recommendedName>
        <fullName evidence="2">J domain-containing protein</fullName>
    </recommendedName>
</protein>
<dbReference type="PANTHER" id="PTHR44240:SF10">
    <property type="entry name" value="J DOMAIN-CONTAINING PROTEIN"/>
    <property type="match status" value="1"/>
</dbReference>
<organism evidence="3">
    <name type="scientific">Auxenochlorella protothecoides</name>
    <name type="common">Green microalga</name>
    <name type="synonym">Chlorella protothecoides</name>
    <dbReference type="NCBI Taxonomy" id="3075"/>
    <lineage>
        <taxon>Eukaryota</taxon>
        <taxon>Viridiplantae</taxon>
        <taxon>Chlorophyta</taxon>
        <taxon>core chlorophytes</taxon>
        <taxon>Trebouxiophyceae</taxon>
        <taxon>Chlorellales</taxon>
        <taxon>Chlorellaceae</taxon>
        <taxon>Auxenochlorella</taxon>
    </lineage>
</organism>
<evidence type="ECO:0000313" key="3">
    <source>
        <dbReference type="EMBL" id="JAT72760.1"/>
    </source>
</evidence>
<gene>
    <name evidence="3" type="ORF">g.4807</name>
</gene>
<dbReference type="InterPro" id="IPR036869">
    <property type="entry name" value="J_dom_sf"/>
</dbReference>
<dbReference type="PROSITE" id="PS00636">
    <property type="entry name" value="DNAJ_1"/>
    <property type="match status" value="1"/>
</dbReference>
<dbReference type="PROSITE" id="PS50076">
    <property type="entry name" value="DNAJ_2"/>
    <property type="match status" value="1"/>
</dbReference>
<dbReference type="InterPro" id="IPR052276">
    <property type="entry name" value="Diphthamide-biosynth_chaperone"/>
</dbReference>
<dbReference type="CDD" id="cd06257">
    <property type="entry name" value="DnaJ"/>
    <property type="match status" value="1"/>
</dbReference>
<dbReference type="SUPFAM" id="SSF46565">
    <property type="entry name" value="Chaperone J-domain"/>
    <property type="match status" value="1"/>
</dbReference>
<dbReference type="Gene3D" id="1.10.287.110">
    <property type="entry name" value="DnaJ domain"/>
    <property type="match status" value="1"/>
</dbReference>
<dbReference type="SMART" id="SM00271">
    <property type="entry name" value="DnaJ"/>
    <property type="match status" value="1"/>
</dbReference>
<dbReference type="Pfam" id="PF00226">
    <property type="entry name" value="DnaJ"/>
    <property type="match status" value="1"/>
</dbReference>
<accession>A0A1D2A0N7</accession>
<dbReference type="InterPro" id="IPR001623">
    <property type="entry name" value="DnaJ_domain"/>
</dbReference>
<dbReference type="PANTHER" id="PTHR44240">
    <property type="entry name" value="DNAJ DOMAIN (PROKARYOTIC HEAT SHOCK PROTEIN)-RELATED"/>
    <property type="match status" value="1"/>
</dbReference>
<evidence type="ECO:0000259" key="2">
    <source>
        <dbReference type="PROSITE" id="PS50076"/>
    </source>
</evidence>
<dbReference type="AlphaFoldDB" id="A0A1D2A0N7"/>
<feature type="region of interest" description="Disordered" evidence="1">
    <location>
        <begin position="82"/>
        <end position="110"/>
    </location>
</feature>
<dbReference type="EMBL" id="GDKF01005862">
    <property type="protein sequence ID" value="JAT72760.1"/>
    <property type="molecule type" value="Transcribed_RNA"/>
</dbReference>
<feature type="domain" description="J" evidence="2">
    <location>
        <begin position="5"/>
        <end position="71"/>
    </location>
</feature>
<sequence>MHSPSLYDALGVPATASLSEIRAAYKALAFKCHPDINPSAGKAGHREFVAATEAFQILRDGAKRAEYDRVLAFQRATEALQAGKPWDASHGAGPTPWGWEGPPRPAGRAAQREPLDDVFEDILRRMGQPGYRASAEASARRGRSDAQRAAAAAAAWQEEKAAAAGEKARTARLRGRMEAARAARHARTLRTLWQTHGGVARQDVAVAVAFLAGSVALAVQWKAYLAAPGERTP</sequence>
<dbReference type="PRINTS" id="PR00625">
    <property type="entry name" value="JDOMAIN"/>
</dbReference>
<proteinExistence type="predicted"/>
<dbReference type="InterPro" id="IPR018253">
    <property type="entry name" value="DnaJ_domain_CS"/>
</dbReference>
<reference evidence="3" key="1">
    <citation type="submission" date="2015-08" db="EMBL/GenBank/DDBJ databases">
        <authorList>
            <person name="Babu N.S."/>
            <person name="Beckwith C.J."/>
            <person name="Beseler K.G."/>
            <person name="Brison A."/>
            <person name="Carone J.V."/>
            <person name="Caskin T.P."/>
            <person name="Diamond M."/>
            <person name="Durham M.E."/>
            <person name="Foxe J.M."/>
            <person name="Go M."/>
            <person name="Henderson B.A."/>
            <person name="Jones I.B."/>
            <person name="McGettigan J.A."/>
            <person name="Micheletti S.J."/>
            <person name="Nasrallah M.E."/>
            <person name="Ortiz D."/>
            <person name="Piller C.R."/>
            <person name="Privatt S.R."/>
            <person name="Schneider S.L."/>
            <person name="Sharp S."/>
            <person name="Smith T.C."/>
            <person name="Stanton J.D."/>
            <person name="Ullery H.E."/>
            <person name="Wilson R.J."/>
            <person name="Serrano M.G."/>
            <person name="Buck G."/>
            <person name="Lee V."/>
            <person name="Wang Y."/>
            <person name="Carvalho R."/>
            <person name="Voegtly L."/>
            <person name="Shi R."/>
            <person name="Duckworth R."/>
            <person name="Johnson A."/>
            <person name="Loviza R."/>
            <person name="Walstead R."/>
            <person name="Shah Z."/>
            <person name="Kiflezghi M."/>
            <person name="Wade K."/>
            <person name="Ball S.L."/>
            <person name="Bradley K.W."/>
            <person name="Asai D.J."/>
            <person name="Bowman C.A."/>
            <person name="Russell D.A."/>
            <person name="Pope W.H."/>
            <person name="Jacobs-Sera D."/>
            <person name="Hendrix R.W."/>
            <person name="Hatfull G.F."/>
        </authorList>
    </citation>
    <scope>NUCLEOTIDE SEQUENCE</scope>
</reference>
<name>A0A1D2A0N7_AUXPR</name>